<keyword evidence="1" id="KW-1133">Transmembrane helix</keyword>
<evidence type="ECO:0000256" key="1">
    <source>
        <dbReference type="SAM" id="Phobius"/>
    </source>
</evidence>
<feature type="transmembrane region" description="Helical" evidence="1">
    <location>
        <begin position="139"/>
        <end position="160"/>
    </location>
</feature>
<dbReference type="EMBL" id="KL142401">
    <property type="protein sequence ID" value="KDR69656.1"/>
    <property type="molecule type" value="Genomic_DNA"/>
</dbReference>
<dbReference type="OrthoDB" id="3265004at2759"/>
<keyword evidence="3" id="KW-1185">Reference proteome</keyword>
<accession>A0A067SFG6</accession>
<keyword evidence="1" id="KW-0812">Transmembrane</keyword>
<dbReference type="HOGENOM" id="CLU_054795_0_0_1"/>
<proteinExistence type="predicted"/>
<feature type="transmembrane region" description="Helical" evidence="1">
    <location>
        <begin position="108"/>
        <end position="127"/>
    </location>
</feature>
<keyword evidence="1" id="KW-0472">Membrane</keyword>
<feature type="transmembrane region" description="Helical" evidence="1">
    <location>
        <begin position="28"/>
        <end position="49"/>
    </location>
</feature>
<evidence type="ECO:0000313" key="3">
    <source>
        <dbReference type="Proteomes" id="UP000027222"/>
    </source>
</evidence>
<organism evidence="2 3">
    <name type="scientific">Galerina marginata (strain CBS 339.88)</name>
    <dbReference type="NCBI Taxonomy" id="685588"/>
    <lineage>
        <taxon>Eukaryota</taxon>
        <taxon>Fungi</taxon>
        <taxon>Dikarya</taxon>
        <taxon>Basidiomycota</taxon>
        <taxon>Agaricomycotina</taxon>
        <taxon>Agaricomycetes</taxon>
        <taxon>Agaricomycetidae</taxon>
        <taxon>Agaricales</taxon>
        <taxon>Agaricineae</taxon>
        <taxon>Strophariaceae</taxon>
        <taxon>Galerina</taxon>
    </lineage>
</organism>
<protein>
    <submittedName>
        <fullName evidence="2">Uncharacterized protein</fullName>
    </submittedName>
</protein>
<reference evidence="3" key="1">
    <citation type="journal article" date="2014" name="Proc. Natl. Acad. Sci. U.S.A.">
        <title>Extensive sampling of basidiomycete genomes demonstrates inadequacy of the white-rot/brown-rot paradigm for wood decay fungi.</title>
        <authorList>
            <person name="Riley R."/>
            <person name="Salamov A.A."/>
            <person name="Brown D.W."/>
            <person name="Nagy L.G."/>
            <person name="Floudas D."/>
            <person name="Held B.W."/>
            <person name="Levasseur A."/>
            <person name="Lombard V."/>
            <person name="Morin E."/>
            <person name="Otillar R."/>
            <person name="Lindquist E.A."/>
            <person name="Sun H."/>
            <person name="LaButti K.M."/>
            <person name="Schmutz J."/>
            <person name="Jabbour D."/>
            <person name="Luo H."/>
            <person name="Baker S.E."/>
            <person name="Pisabarro A.G."/>
            <person name="Walton J.D."/>
            <person name="Blanchette R.A."/>
            <person name="Henrissat B."/>
            <person name="Martin F."/>
            <person name="Cullen D."/>
            <person name="Hibbett D.S."/>
            <person name="Grigoriev I.V."/>
        </authorList>
    </citation>
    <scope>NUCLEOTIDE SEQUENCE [LARGE SCALE GENOMIC DNA]</scope>
    <source>
        <strain evidence="3">CBS 339.88</strain>
    </source>
</reference>
<dbReference type="AlphaFoldDB" id="A0A067SFG6"/>
<feature type="transmembrane region" description="Helical" evidence="1">
    <location>
        <begin position="56"/>
        <end position="76"/>
    </location>
</feature>
<dbReference type="STRING" id="685588.A0A067SFG6"/>
<name>A0A067SFG6_GALM3</name>
<sequence length="337" mass="36846">MSAIVQAADLPPLAVQQSDISSSLNATIIFTFMIGIYTVVYIGTLYLYLTKRSSQRLVIVGTITMLYLLSIVQFGFQLWDLQWTFLKHGETRESVFVSQFTSPAWGEILSTTSTVLTLVLADGLLIWRCFFVWNRSLRVILLPLFLLFAEAVISIIILGIDFQHPTSKISALFGGLESALYFVSVATSLTGTVLIAFRIHSVSSNDSEGVLSLERFKDIIEIVVQSAVLYSLALLVPAIGNIVPPNIPFANYSGAICSPIKGLAPTIMVARVCTANANNSTSQPSTIHRISGLQFQGEGTNDNETRTGTDSLREMNGDVIPISLANQQIKAFRAKDQ</sequence>
<gene>
    <name evidence="2" type="ORF">GALMADRAFT_918004</name>
</gene>
<evidence type="ECO:0000313" key="2">
    <source>
        <dbReference type="EMBL" id="KDR69656.1"/>
    </source>
</evidence>
<feature type="transmembrane region" description="Helical" evidence="1">
    <location>
        <begin position="219"/>
        <end position="239"/>
    </location>
</feature>
<feature type="transmembrane region" description="Helical" evidence="1">
    <location>
        <begin position="180"/>
        <end position="199"/>
    </location>
</feature>
<dbReference type="Proteomes" id="UP000027222">
    <property type="component" value="Unassembled WGS sequence"/>
</dbReference>